<dbReference type="GO" id="GO:0003964">
    <property type="term" value="F:RNA-directed DNA polymerase activity"/>
    <property type="evidence" value="ECO:0007669"/>
    <property type="project" value="UniProtKB-EC"/>
</dbReference>
<dbReference type="SUPFAM" id="SSF50630">
    <property type="entry name" value="Acid proteases"/>
    <property type="match status" value="1"/>
</dbReference>
<evidence type="ECO:0000256" key="3">
    <source>
        <dbReference type="ARBA" id="ARBA00022695"/>
    </source>
</evidence>
<accession>A0A6P6YC49</accession>
<dbReference type="InterPro" id="IPR043128">
    <property type="entry name" value="Rev_trsase/Diguanyl_cyclase"/>
</dbReference>
<dbReference type="AlphaFoldDB" id="A0A6P6YC49"/>
<dbReference type="CDD" id="cd00303">
    <property type="entry name" value="retropepsin_like"/>
    <property type="match status" value="1"/>
</dbReference>
<dbReference type="KEGG" id="dpte:113796213"/>
<evidence type="ECO:0000313" key="7">
    <source>
        <dbReference type="Proteomes" id="UP000515146"/>
    </source>
</evidence>
<dbReference type="InterPro" id="IPR000477">
    <property type="entry name" value="RT_dom"/>
</dbReference>
<dbReference type="Gene3D" id="3.10.10.10">
    <property type="entry name" value="HIV Type 1 Reverse Transcriptase, subunit A, domain 1"/>
    <property type="match status" value="1"/>
</dbReference>
<dbReference type="Gene3D" id="1.10.340.70">
    <property type="match status" value="1"/>
</dbReference>
<dbReference type="Pfam" id="PF00078">
    <property type="entry name" value="RVT_1"/>
    <property type="match status" value="1"/>
</dbReference>
<protein>
    <recommendedName>
        <fullName evidence="1">RNA-directed DNA polymerase</fullName>
        <ecNumber evidence="1">2.7.7.49</ecNumber>
    </recommendedName>
</protein>
<dbReference type="SUPFAM" id="SSF56672">
    <property type="entry name" value="DNA/RNA polymerases"/>
    <property type="match status" value="1"/>
</dbReference>
<dbReference type="PANTHER" id="PTHR37984:SF5">
    <property type="entry name" value="PROTEIN NYNRIN-LIKE"/>
    <property type="match status" value="1"/>
</dbReference>
<dbReference type="OrthoDB" id="6512428at2759"/>
<keyword evidence="7" id="KW-1185">Reference proteome</keyword>
<dbReference type="OMA" id="DRIHETH"/>
<reference evidence="8" key="1">
    <citation type="submission" date="2025-08" db="UniProtKB">
        <authorList>
            <consortium name="RefSeq"/>
        </authorList>
    </citation>
    <scope>IDENTIFICATION</scope>
    <source>
        <strain evidence="8">Airmid</strain>
    </source>
</reference>
<dbReference type="InterPro" id="IPR021109">
    <property type="entry name" value="Peptidase_aspartic_dom_sf"/>
</dbReference>
<dbReference type="RefSeq" id="XP_027202239.1">
    <property type="nucleotide sequence ID" value="XM_027346438.1"/>
</dbReference>
<dbReference type="InParanoid" id="A0A6P6YC49"/>
<dbReference type="PROSITE" id="PS50878">
    <property type="entry name" value="RT_POL"/>
    <property type="match status" value="1"/>
</dbReference>
<dbReference type="EC" id="2.7.7.49" evidence="1"/>
<dbReference type="InterPro" id="IPR050951">
    <property type="entry name" value="Retrovirus_Pol_polyprotein"/>
</dbReference>
<dbReference type="InterPro" id="IPR041588">
    <property type="entry name" value="Integrase_H2C2"/>
</dbReference>
<keyword evidence="4" id="KW-0540">Nuclease</keyword>
<evidence type="ECO:0000256" key="1">
    <source>
        <dbReference type="ARBA" id="ARBA00012493"/>
    </source>
</evidence>
<dbReference type="Pfam" id="PF17921">
    <property type="entry name" value="Integrase_H2C2"/>
    <property type="match status" value="1"/>
</dbReference>
<evidence type="ECO:0000256" key="4">
    <source>
        <dbReference type="ARBA" id="ARBA00022722"/>
    </source>
</evidence>
<feature type="domain" description="Reverse transcriptase" evidence="6">
    <location>
        <begin position="449"/>
        <end position="635"/>
    </location>
</feature>
<keyword evidence="2" id="KW-0808">Transferase</keyword>
<gene>
    <name evidence="8" type="primary">LOC113796213</name>
</gene>
<name>A0A6P6YC49_DERPT</name>
<organism evidence="7 8">
    <name type="scientific">Dermatophagoides pteronyssinus</name>
    <name type="common">European house dust mite</name>
    <dbReference type="NCBI Taxonomy" id="6956"/>
    <lineage>
        <taxon>Eukaryota</taxon>
        <taxon>Metazoa</taxon>
        <taxon>Ecdysozoa</taxon>
        <taxon>Arthropoda</taxon>
        <taxon>Chelicerata</taxon>
        <taxon>Arachnida</taxon>
        <taxon>Acari</taxon>
        <taxon>Acariformes</taxon>
        <taxon>Sarcoptiformes</taxon>
        <taxon>Astigmata</taxon>
        <taxon>Psoroptidia</taxon>
        <taxon>Analgoidea</taxon>
        <taxon>Pyroglyphidae</taxon>
        <taxon>Dermatophagoidinae</taxon>
        <taxon>Dermatophagoides</taxon>
    </lineage>
</organism>
<evidence type="ECO:0000256" key="2">
    <source>
        <dbReference type="ARBA" id="ARBA00022679"/>
    </source>
</evidence>
<evidence type="ECO:0000259" key="6">
    <source>
        <dbReference type="PROSITE" id="PS50878"/>
    </source>
</evidence>
<dbReference type="PANTHER" id="PTHR37984">
    <property type="entry name" value="PROTEIN CBG26694"/>
    <property type="match status" value="1"/>
</dbReference>
<dbReference type="CDD" id="cd01647">
    <property type="entry name" value="RT_LTR"/>
    <property type="match status" value="1"/>
</dbReference>
<evidence type="ECO:0000313" key="8">
    <source>
        <dbReference type="RefSeq" id="XP_027202239.1"/>
    </source>
</evidence>
<keyword evidence="5" id="KW-0378">Hydrolase</keyword>
<dbReference type="Proteomes" id="UP000515146">
    <property type="component" value="Unplaced"/>
</dbReference>
<keyword evidence="5" id="KW-0255">Endonuclease</keyword>
<proteinExistence type="predicted"/>
<dbReference type="Gene3D" id="3.30.70.270">
    <property type="match status" value="1"/>
</dbReference>
<evidence type="ECO:0000256" key="5">
    <source>
        <dbReference type="ARBA" id="ARBA00022759"/>
    </source>
</evidence>
<dbReference type="GO" id="GO:0004519">
    <property type="term" value="F:endonuclease activity"/>
    <property type="evidence" value="ECO:0007669"/>
    <property type="project" value="UniProtKB-KW"/>
</dbReference>
<keyword evidence="3" id="KW-0548">Nucleotidyltransferase</keyword>
<sequence>MEKDDKIDEYIDEFERISEANGWNDERRAIIFKAMLRADSDALQVLMDLSESDQKSFRKIKLAYEDKSKHNMMANVMKLMSLQREKNESLQKLLQRTISLVDKVYPNFAKGNKTQLTRNHLIAALDNKIREKIVALTEIPKTGNDVVAKAEAIENASKCNFSRFEDSKSSSSSNQSIKANKFCDFCNKKGHIEEECYKKKNKEKKEKKSSNEAEKVLKVVSNKMSMNIMVKYKNSLHQALIDSGSSISFFPRKFVDDSKIIKSEIGISAFTFNNHPISIIGVIEELIVIDNVQCTWKFYVAEGNNKFLLGFDFLNSKKFKISTDFKFFKISDGKCSGETKIICGKSENSSDCDECNNLIVSSSQQNEEKISKKCFIKSVSTSPSNSVHNDNNVEKLLMKYDQLFNKIGVTTIIKHKINLRENSNPIQTREYGIPDDIKKDVDKAIKKLIDDDIIEKSESEWKNQIVPIRKSNGSIRLTIDFSELNNITKQDLYPVPRKDRIIRYLKSSKYFSKINMNDAYYQIKMDKNDREKTAFQWNHNLYHFKRMPYGLLSAHQTFIRCMSKIFGKLKYVKIYDDNILIHSKSKSDHYNHLSEVFKLFKTFNLSINSSKSSFLVEKIDDLCLLKKDEIVKTSIKKVDKSKNVQIALHRVSAIQIRPWNQVQESDELLNIQIMANPQLFLKEGEAWYRRDGKFLKLCLSMILLNDRIHETHNHFGHCGISKITELMKLQYYHPKLEEIVKSLIHSCENCQLTIDDDQNQTTLKYEKNDSSSKVNNVGSINYLTTSSFLNDKTTTTTIKESS</sequence>
<dbReference type="Gene3D" id="2.40.70.10">
    <property type="entry name" value="Acid Proteases"/>
    <property type="match status" value="1"/>
</dbReference>
<dbReference type="InterPro" id="IPR043502">
    <property type="entry name" value="DNA/RNA_pol_sf"/>
</dbReference>